<dbReference type="EMBL" id="DXAW01000079">
    <property type="protein sequence ID" value="HIZ85655.1"/>
    <property type="molecule type" value="Genomic_DNA"/>
</dbReference>
<evidence type="ECO:0000313" key="3">
    <source>
        <dbReference type="EMBL" id="HIZ85655.1"/>
    </source>
</evidence>
<proteinExistence type="predicted"/>
<protein>
    <submittedName>
        <fullName evidence="3">Omp28-related outer membrane protein</fullName>
    </submittedName>
</protein>
<keyword evidence="1" id="KW-0732">Signal</keyword>
<dbReference type="Proteomes" id="UP000824115">
    <property type="component" value="Unassembled WGS sequence"/>
</dbReference>
<dbReference type="Pfam" id="PF13004">
    <property type="entry name" value="BACON"/>
    <property type="match status" value="1"/>
</dbReference>
<comment type="caution">
    <text evidence="3">The sequence shown here is derived from an EMBL/GenBank/DDBJ whole genome shotgun (WGS) entry which is preliminary data.</text>
</comment>
<dbReference type="InterPro" id="IPR021615">
    <property type="entry name" value="Omp28"/>
</dbReference>
<sequence>MKTLNKMFLCLVSVLGMTALLVSCEENNGNGPDNPVNGTTISLPNEANASASLTLEFLNPWEVINTETWFSVMPLSGAVAGSAEITVEASSINPDFAERVGSFMINDGGLVTSYFVIQAGTPGIDVAETKTIGGHEQTFVLSFTTNIEGVSASSDAEWLTINGDVEYGAPNLLEDGLTESKLRTATLSVKAAANEAEESRTATLTLKAGDVTKEVKITQTEDLGIDFSSEFFRRTLVVKFTSTGCTYCPNMSTALENAVEQSSGRIVPINIYGTMGGMSDFLFDNLTSYGNLLGWSHSYPWSSVNYCANVASMTNAAVMQRAFLAASTEATEQMPANTAIAGFGSIEGDQINMTLSIASKEAGSYMLNIFVLEDGVQRAQVSGGSNYIHNHIALAQVTATIGDGLELEEAGLQTITRSFDVPEDVVNENNLHVVVFISKQGSFAGNAANVTYSSTGYVVDNAVDIPLNGATIPFQYEN</sequence>
<evidence type="ECO:0000259" key="2">
    <source>
        <dbReference type="Pfam" id="PF13004"/>
    </source>
</evidence>
<feature type="chain" id="PRO_5039162342" evidence="1">
    <location>
        <begin position="25"/>
        <end position="478"/>
    </location>
</feature>
<dbReference type="Pfam" id="PF11551">
    <property type="entry name" value="Omp28"/>
    <property type="match status" value="1"/>
</dbReference>
<dbReference type="InterPro" id="IPR024361">
    <property type="entry name" value="BACON"/>
</dbReference>
<evidence type="ECO:0000313" key="4">
    <source>
        <dbReference type="Proteomes" id="UP000824115"/>
    </source>
</evidence>
<reference evidence="3" key="1">
    <citation type="journal article" date="2021" name="PeerJ">
        <title>Extensive microbial diversity within the chicken gut microbiome revealed by metagenomics and culture.</title>
        <authorList>
            <person name="Gilroy R."/>
            <person name="Ravi A."/>
            <person name="Getino M."/>
            <person name="Pursley I."/>
            <person name="Horton D.L."/>
            <person name="Alikhan N.F."/>
            <person name="Baker D."/>
            <person name="Gharbi K."/>
            <person name="Hall N."/>
            <person name="Watson M."/>
            <person name="Adriaenssens E.M."/>
            <person name="Foster-Nyarko E."/>
            <person name="Jarju S."/>
            <person name="Secka A."/>
            <person name="Antonio M."/>
            <person name="Oren A."/>
            <person name="Chaudhuri R.R."/>
            <person name="La Ragione R."/>
            <person name="Hildebrand F."/>
            <person name="Pallen M.J."/>
        </authorList>
    </citation>
    <scope>NUCLEOTIDE SEQUENCE</scope>
    <source>
        <strain evidence="3">Gambia16-554</strain>
    </source>
</reference>
<dbReference type="AlphaFoldDB" id="A0A9D2K9X5"/>
<gene>
    <name evidence="3" type="ORF">IAC04_04110</name>
</gene>
<feature type="signal peptide" evidence="1">
    <location>
        <begin position="1"/>
        <end position="24"/>
    </location>
</feature>
<accession>A0A9D2K9X5</accession>
<reference evidence="3" key="2">
    <citation type="submission" date="2021-04" db="EMBL/GenBank/DDBJ databases">
        <authorList>
            <person name="Gilroy R."/>
        </authorList>
    </citation>
    <scope>NUCLEOTIDE SEQUENCE</scope>
    <source>
        <strain evidence="3">Gambia16-554</strain>
    </source>
</reference>
<organism evidence="3 4">
    <name type="scientific">Candidatus Coprenecus stercoravium</name>
    <dbReference type="NCBI Taxonomy" id="2840735"/>
    <lineage>
        <taxon>Bacteria</taxon>
        <taxon>Pseudomonadati</taxon>
        <taxon>Bacteroidota</taxon>
        <taxon>Bacteroidia</taxon>
        <taxon>Bacteroidales</taxon>
        <taxon>Rikenellaceae</taxon>
        <taxon>Rikenellaceae incertae sedis</taxon>
        <taxon>Candidatus Coprenecus</taxon>
    </lineage>
</organism>
<dbReference type="PROSITE" id="PS51257">
    <property type="entry name" value="PROKAR_LIPOPROTEIN"/>
    <property type="match status" value="1"/>
</dbReference>
<dbReference type="CDD" id="cd14948">
    <property type="entry name" value="BACON"/>
    <property type="match status" value="1"/>
</dbReference>
<evidence type="ECO:0000256" key="1">
    <source>
        <dbReference type="SAM" id="SignalP"/>
    </source>
</evidence>
<feature type="domain" description="BACON" evidence="2">
    <location>
        <begin position="151"/>
        <end position="219"/>
    </location>
</feature>
<name>A0A9D2K9X5_9BACT</name>
<dbReference type="InterPro" id="IPR013783">
    <property type="entry name" value="Ig-like_fold"/>
</dbReference>
<dbReference type="Gene3D" id="2.60.40.10">
    <property type="entry name" value="Immunoglobulins"/>
    <property type="match status" value="3"/>
</dbReference>